<protein>
    <submittedName>
        <fullName evidence="1">Uncharacterized protein</fullName>
    </submittedName>
</protein>
<keyword evidence="2" id="KW-1185">Reference proteome</keyword>
<reference evidence="1" key="1">
    <citation type="submission" date="2023-07" db="EMBL/GenBank/DDBJ databases">
        <authorList>
            <person name="Kim M.K."/>
        </authorList>
    </citation>
    <scope>NUCLEOTIDE SEQUENCE</scope>
    <source>
        <strain evidence="1">ASUV-10-1</strain>
    </source>
</reference>
<dbReference type="RefSeq" id="WP_305008360.1">
    <property type="nucleotide sequence ID" value="NZ_JAUQSY010000015.1"/>
</dbReference>
<dbReference type="EMBL" id="JAUQSY010000015">
    <property type="protein sequence ID" value="MDO7876969.1"/>
    <property type="molecule type" value="Genomic_DNA"/>
</dbReference>
<accession>A0ABT9BGZ0</accession>
<dbReference type="Proteomes" id="UP001176429">
    <property type="component" value="Unassembled WGS sequence"/>
</dbReference>
<sequence>MSEKLKHLSQNEIENLIKEYYAGESIAALISRYNIDVLPSQLVKAFPPKILPQVCGYCGGQVVEAYSSKSSRYANPVFCIRCDHKLQGYCNCNGCRQIAHQAAIEQAEQEAAKKQIVAARFAEILEANRPDAVDYDTLTFEQKVYLGAVLRAGISEDYSLLLPFEKMHSSVAPTDSFTNEIIHSLTKEAPILLISPVSHFSSYGQKGDGNFYYHPDKVTWELNLYKDGMNKVPLMDLIMNPSIMEASSDDKFRMWQKNALEEVLQDLTYSVEALLKTDSPAGEKTKTVFSALLRDYSTSQIYGIIYNSINQALRYKAETNIPNKRAANSVVGNAQSYGERALANGWVINKRSRKRELPISAISNFFFGKVLGIGDKGFTEKPTLEMCS</sequence>
<comment type="caution">
    <text evidence="1">The sequence shown here is derived from an EMBL/GenBank/DDBJ whole genome shotgun (WGS) entry which is preliminary data.</text>
</comment>
<organism evidence="1 2">
    <name type="scientific">Hymenobacter aranciens</name>
    <dbReference type="NCBI Taxonomy" id="3063996"/>
    <lineage>
        <taxon>Bacteria</taxon>
        <taxon>Pseudomonadati</taxon>
        <taxon>Bacteroidota</taxon>
        <taxon>Cytophagia</taxon>
        <taxon>Cytophagales</taxon>
        <taxon>Hymenobacteraceae</taxon>
        <taxon>Hymenobacter</taxon>
    </lineage>
</organism>
<proteinExistence type="predicted"/>
<gene>
    <name evidence="1" type="ORF">Q5H93_19640</name>
</gene>
<name>A0ABT9BGZ0_9BACT</name>
<evidence type="ECO:0000313" key="1">
    <source>
        <dbReference type="EMBL" id="MDO7876969.1"/>
    </source>
</evidence>
<evidence type="ECO:0000313" key="2">
    <source>
        <dbReference type="Proteomes" id="UP001176429"/>
    </source>
</evidence>